<reference evidence="2" key="1">
    <citation type="submission" date="2022-12" db="EMBL/GenBank/DDBJ databases">
        <authorList>
            <person name="Petersen C."/>
        </authorList>
    </citation>
    <scope>NUCLEOTIDE SEQUENCE</scope>
    <source>
        <strain evidence="2">IBT 35673</strain>
    </source>
</reference>
<sequence>MKLNSVAFLGLALIQAPGISAQCIEGEKQHVVPDYRVLEECAQKCKDANTPHCAYSPDRKGCVVGREGDVLKQLTGAYTMERIADDPDDGEGFPDLPADCEDEKAACEKEKIELQKKTATCPGDPLRDTCNTNDKKEIYDRYKCNQFKVYCDRHHDTSNPKVVLKEINFNECIDLCSQRTACTYALWSAPGGKNPTCQLYERKVAYTTTPGIVDPKWWTFVKKP</sequence>
<reference evidence="2" key="2">
    <citation type="journal article" date="2023" name="IMA Fungus">
        <title>Comparative genomic study of the Penicillium genus elucidates a diverse pangenome and 15 lateral gene transfer events.</title>
        <authorList>
            <person name="Petersen C."/>
            <person name="Sorensen T."/>
            <person name="Nielsen M.R."/>
            <person name="Sondergaard T.E."/>
            <person name="Sorensen J.L."/>
            <person name="Fitzpatrick D.A."/>
            <person name="Frisvad J.C."/>
            <person name="Nielsen K.L."/>
        </authorList>
    </citation>
    <scope>NUCLEOTIDE SEQUENCE</scope>
    <source>
        <strain evidence="2">IBT 35673</strain>
    </source>
</reference>
<proteinExistence type="predicted"/>
<dbReference type="EMBL" id="JAPZBQ010000005">
    <property type="protein sequence ID" value="KAJ5328089.1"/>
    <property type="molecule type" value="Genomic_DNA"/>
</dbReference>
<accession>A0A9W9Q870</accession>
<comment type="caution">
    <text evidence="2">The sequence shown here is derived from an EMBL/GenBank/DDBJ whole genome shotgun (WGS) entry which is preliminary data.</text>
</comment>
<feature type="chain" id="PRO_5040723814" description="Apple domain-containing protein" evidence="1">
    <location>
        <begin position="22"/>
        <end position="224"/>
    </location>
</feature>
<protein>
    <recommendedName>
        <fullName evidence="4">Apple domain-containing protein</fullName>
    </recommendedName>
</protein>
<feature type="signal peptide" evidence="1">
    <location>
        <begin position="1"/>
        <end position="21"/>
    </location>
</feature>
<organism evidence="2 3">
    <name type="scientific">Penicillium brevicompactum</name>
    <dbReference type="NCBI Taxonomy" id="5074"/>
    <lineage>
        <taxon>Eukaryota</taxon>
        <taxon>Fungi</taxon>
        <taxon>Dikarya</taxon>
        <taxon>Ascomycota</taxon>
        <taxon>Pezizomycotina</taxon>
        <taxon>Eurotiomycetes</taxon>
        <taxon>Eurotiomycetidae</taxon>
        <taxon>Eurotiales</taxon>
        <taxon>Aspergillaceae</taxon>
        <taxon>Penicillium</taxon>
    </lineage>
</organism>
<dbReference type="Proteomes" id="UP001147695">
    <property type="component" value="Unassembled WGS sequence"/>
</dbReference>
<name>A0A9W9Q870_PENBR</name>
<evidence type="ECO:0000313" key="2">
    <source>
        <dbReference type="EMBL" id="KAJ5328089.1"/>
    </source>
</evidence>
<evidence type="ECO:0000256" key="1">
    <source>
        <dbReference type="SAM" id="SignalP"/>
    </source>
</evidence>
<gene>
    <name evidence="2" type="ORF">N7452_008479</name>
</gene>
<keyword evidence="1" id="KW-0732">Signal</keyword>
<evidence type="ECO:0008006" key="4">
    <source>
        <dbReference type="Google" id="ProtNLM"/>
    </source>
</evidence>
<dbReference type="AlphaFoldDB" id="A0A9W9Q870"/>
<evidence type="ECO:0000313" key="3">
    <source>
        <dbReference type="Proteomes" id="UP001147695"/>
    </source>
</evidence>